<dbReference type="OrthoDB" id="1736837at2759"/>
<feature type="domain" description="Fe2OG dioxygenase" evidence="6">
    <location>
        <begin position="227"/>
        <end position="322"/>
    </location>
</feature>
<comment type="caution">
    <text evidence="7">The sequence shown here is derived from an EMBL/GenBank/DDBJ whole genome shotgun (WGS) entry which is preliminary data.</text>
</comment>
<dbReference type="GO" id="GO:0016705">
    <property type="term" value="F:oxidoreductase activity, acting on paired donors, with incorporation or reduction of molecular oxygen"/>
    <property type="evidence" value="ECO:0007669"/>
    <property type="project" value="InterPro"/>
</dbReference>
<sequence length="355" mass="38979">MRRLLPVALMSRHVSSSARITGRINEKIRTGHPAAELAFLQHALWGLDHYPDYLRRWQDKDVETLESALEAVLAKVRAQRLDARRECDAMAAKHPEALDALRDAATWRVDDVVSPRVAKALGWAPGAGIADALRQPPKTNGFWGLLSEPEDDVYSLDLFRPDFCAAIIAASDAAAEDDGHPRPRANLDVLGVGWLADLLLIVAEQVAAAAWPRETLVDAAGARAPLDWRHAYVLRYAPSGRDSLVPHTDDSEVTVNVGLVARESFAGGDLLLGGVRGQPDLEEDVAITPDLGVATFHLGRRLHAVDKVLEGERRVLICWCRSMNGVRSRVCPCCWMNRRDNGDARDCVCGDAWNS</sequence>
<evidence type="ECO:0000256" key="2">
    <source>
        <dbReference type="ARBA" id="ARBA00022723"/>
    </source>
</evidence>
<reference evidence="7" key="1">
    <citation type="submission" date="2021-11" db="EMBL/GenBank/DDBJ databases">
        <authorList>
            <consortium name="Genoscope - CEA"/>
            <person name="William W."/>
        </authorList>
    </citation>
    <scope>NUCLEOTIDE SEQUENCE</scope>
</reference>
<evidence type="ECO:0000256" key="3">
    <source>
        <dbReference type="ARBA" id="ARBA00022964"/>
    </source>
</evidence>
<dbReference type="Proteomes" id="UP000789595">
    <property type="component" value="Unassembled WGS sequence"/>
</dbReference>
<evidence type="ECO:0000256" key="4">
    <source>
        <dbReference type="ARBA" id="ARBA00023002"/>
    </source>
</evidence>
<evidence type="ECO:0000313" key="7">
    <source>
        <dbReference type="EMBL" id="CAH0365426.1"/>
    </source>
</evidence>
<keyword evidence="8" id="KW-1185">Reference proteome</keyword>
<dbReference type="SMART" id="SM00702">
    <property type="entry name" value="P4Hc"/>
    <property type="match status" value="1"/>
</dbReference>
<name>A0A8J2WXF6_9STRA</name>
<dbReference type="AlphaFoldDB" id="A0A8J2WXF6"/>
<dbReference type="InterPro" id="IPR005123">
    <property type="entry name" value="Oxoglu/Fe-dep_dioxygenase_dom"/>
</dbReference>
<proteinExistence type="predicted"/>
<keyword evidence="4" id="KW-0560">Oxidoreductase</keyword>
<dbReference type="PROSITE" id="PS51471">
    <property type="entry name" value="FE2OG_OXY"/>
    <property type="match status" value="1"/>
</dbReference>
<dbReference type="EMBL" id="CAKKNE010000001">
    <property type="protein sequence ID" value="CAH0365426.1"/>
    <property type="molecule type" value="Genomic_DNA"/>
</dbReference>
<evidence type="ECO:0000313" key="8">
    <source>
        <dbReference type="Proteomes" id="UP000789595"/>
    </source>
</evidence>
<evidence type="ECO:0000259" key="6">
    <source>
        <dbReference type="PROSITE" id="PS51471"/>
    </source>
</evidence>
<gene>
    <name evidence="7" type="ORF">PECAL_1P18660</name>
</gene>
<keyword evidence="2" id="KW-0479">Metal-binding</keyword>
<organism evidence="7 8">
    <name type="scientific">Pelagomonas calceolata</name>
    <dbReference type="NCBI Taxonomy" id="35677"/>
    <lineage>
        <taxon>Eukaryota</taxon>
        <taxon>Sar</taxon>
        <taxon>Stramenopiles</taxon>
        <taxon>Ochrophyta</taxon>
        <taxon>Pelagophyceae</taxon>
        <taxon>Pelagomonadales</taxon>
        <taxon>Pelagomonadaceae</taxon>
        <taxon>Pelagomonas</taxon>
    </lineage>
</organism>
<dbReference type="GO" id="GO:0051213">
    <property type="term" value="F:dioxygenase activity"/>
    <property type="evidence" value="ECO:0007669"/>
    <property type="project" value="UniProtKB-KW"/>
</dbReference>
<protein>
    <recommendedName>
        <fullName evidence="6">Fe2OG dioxygenase domain-containing protein</fullName>
    </recommendedName>
</protein>
<evidence type="ECO:0000256" key="1">
    <source>
        <dbReference type="ARBA" id="ARBA00001961"/>
    </source>
</evidence>
<dbReference type="Gene3D" id="2.60.120.620">
    <property type="entry name" value="q2cbj1_9rhob like domain"/>
    <property type="match status" value="1"/>
</dbReference>
<keyword evidence="3" id="KW-0223">Dioxygenase</keyword>
<dbReference type="InterPro" id="IPR006620">
    <property type="entry name" value="Pro_4_hyd_alph"/>
</dbReference>
<evidence type="ECO:0000256" key="5">
    <source>
        <dbReference type="ARBA" id="ARBA00023004"/>
    </source>
</evidence>
<dbReference type="GO" id="GO:0005506">
    <property type="term" value="F:iron ion binding"/>
    <property type="evidence" value="ECO:0007669"/>
    <property type="project" value="InterPro"/>
</dbReference>
<keyword evidence="5" id="KW-0408">Iron</keyword>
<comment type="cofactor">
    <cofactor evidence="1">
        <name>L-ascorbate</name>
        <dbReference type="ChEBI" id="CHEBI:38290"/>
    </cofactor>
</comment>
<accession>A0A8J2WXF6</accession>
<dbReference type="GO" id="GO:0031418">
    <property type="term" value="F:L-ascorbic acid binding"/>
    <property type="evidence" value="ECO:0007669"/>
    <property type="project" value="InterPro"/>
</dbReference>